<dbReference type="GO" id="GO:0004089">
    <property type="term" value="F:carbonate dehydratase activity"/>
    <property type="evidence" value="ECO:0007669"/>
    <property type="project" value="UniProtKB-UniRule"/>
</dbReference>
<dbReference type="EMBL" id="QGNW01000765">
    <property type="protein sequence ID" value="RVW62622.1"/>
    <property type="molecule type" value="Genomic_DNA"/>
</dbReference>
<organism evidence="9 10">
    <name type="scientific">Vitis vinifera</name>
    <name type="common">Grape</name>
    <dbReference type="NCBI Taxonomy" id="29760"/>
    <lineage>
        <taxon>Eukaryota</taxon>
        <taxon>Viridiplantae</taxon>
        <taxon>Streptophyta</taxon>
        <taxon>Embryophyta</taxon>
        <taxon>Tracheophyta</taxon>
        <taxon>Spermatophyta</taxon>
        <taxon>Magnoliopsida</taxon>
        <taxon>eudicotyledons</taxon>
        <taxon>Gunneridae</taxon>
        <taxon>Pentapetalae</taxon>
        <taxon>rosids</taxon>
        <taxon>Vitales</taxon>
        <taxon>Vitaceae</taxon>
        <taxon>Viteae</taxon>
        <taxon>Vitis</taxon>
    </lineage>
</organism>
<keyword evidence="6" id="KW-0479">Metal-binding</keyword>
<evidence type="ECO:0000256" key="8">
    <source>
        <dbReference type="SAM" id="MobiDB-lite"/>
    </source>
</evidence>
<dbReference type="Proteomes" id="UP000288805">
    <property type="component" value="Unassembled WGS sequence"/>
</dbReference>
<dbReference type="InterPro" id="IPR015892">
    <property type="entry name" value="Carbonic_anhydrase_CS"/>
</dbReference>
<accession>A0A438FRP2</accession>
<feature type="binding site" evidence="6">
    <location>
        <position position="231"/>
    </location>
    <ligand>
        <name>Zn(2+)</name>
        <dbReference type="ChEBI" id="CHEBI:29105"/>
    </ligand>
</feature>
<dbReference type="PANTHER" id="PTHR11002:SF45">
    <property type="entry name" value="CARBONIC ANHYDRASE"/>
    <property type="match status" value="1"/>
</dbReference>
<evidence type="ECO:0000313" key="10">
    <source>
        <dbReference type="Proteomes" id="UP000288805"/>
    </source>
</evidence>
<dbReference type="GO" id="GO:0015976">
    <property type="term" value="P:carbon utilization"/>
    <property type="evidence" value="ECO:0007669"/>
    <property type="project" value="InterPro"/>
</dbReference>
<dbReference type="Gene3D" id="3.40.1050.10">
    <property type="entry name" value="Carbonic anhydrase"/>
    <property type="match status" value="1"/>
</dbReference>
<protein>
    <recommendedName>
        <fullName evidence="2 7">Carbonic anhydrase</fullName>
        <ecNumber evidence="2 7">4.2.1.1</ecNumber>
    </recommendedName>
    <alternativeName>
        <fullName evidence="7">Carbonate dehydratase</fullName>
    </alternativeName>
</protein>
<dbReference type="GO" id="GO:0008270">
    <property type="term" value="F:zinc ion binding"/>
    <property type="evidence" value="ECO:0007669"/>
    <property type="project" value="UniProtKB-UniRule"/>
</dbReference>
<sequence>MLLVLMLKKALHQQNLLSENIEITKGPSPSNQSVASTAQEEDYPDQPQSLPHAPENFSPPMGSCLICLSLQDPFLSLNIEAPRHDDVVKLGLVVRATVKEFLLWTHRLRQQHNMDMAMSSSNVAIEELRPLLSDKEGLDDIATEKLRKLTTELQEQDHEECDPVERIKDDKPRMKENFVATLGNKLSSQSEMQGRGSVKEIHHESISHEGKLGKGPGYKEGQHPKFLLFACSDSRVSPSHVPNFRLGKAFMCRNVANSVPVFNQLRYSGVGAVIEYAVKYLEVENILVDSWNHGVCPVDWCSINWCTLISILRQE</sequence>
<dbReference type="PANTHER" id="PTHR11002">
    <property type="entry name" value="CARBONIC ANHYDRASE"/>
    <property type="match status" value="1"/>
</dbReference>
<dbReference type="AlphaFoldDB" id="A0A438FRP2"/>
<feature type="region of interest" description="Disordered" evidence="8">
    <location>
        <begin position="22"/>
        <end position="55"/>
    </location>
</feature>
<reference evidence="9 10" key="1">
    <citation type="journal article" date="2018" name="PLoS Genet.">
        <title>Population sequencing reveals clonal diversity and ancestral inbreeding in the grapevine cultivar Chardonnay.</title>
        <authorList>
            <person name="Roach M.J."/>
            <person name="Johnson D.L."/>
            <person name="Bohlmann J."/>
            <person name="van Vuuren H.J."/>
            <person name="Jones S.J."/>
            <person name="Pretorius I.S."/>
            <person name="Schmidt S.A."/>
            <person name="Borneman A.R."/>
        </authorList>
    </citation>
    <scope>NUCLEOTIDE SEQUENCE [LARGE SCALE GENOMIC DNA]</scope>
    <source>
        <strain evidence="10">cv. Chardonnay</strain>
        <tissue evidence="9">Leaf</tissue>
    </source>
</reference>
<dbReference type="EC" id="4.2.1.1" evidence="2 7"/>
<keyword evidence="4 7" id="KW-0456">Lyase</keyword>
<dbReference type="Pfam" id="PF00484">
    <property type="entry name" value="Pro_CA"/>
    <property type="match status" value="1"/>
</dbReference>
<dbReference type="PROSITE" id="PS00704">
    <property type="entry name" value="PROK_CO2_ANHYDRASE_1"/>
    <property type="match status" value="1"/>
</dbReference>
<evidence type="ECO:0000256" key="7">
    <source>
        <dbReference type="RuleBase" id="RU003956"/>
    </source>
</evidence>
<dbReference type="InterPro" id="IPR036874">
    <property type="entry name" value="Carbonic_anhydrase_sf"/>
</dbReference>
<evidence type="ECO:0000256" key="3">
    <source>
        <dbReference type="ARBA" id="ARBA00022833"/>
    </source>
</evidence>
<comment type="function">
    <text evidence="7">Reversible hydration of carbon dioxide.</text>
</comment>
<dbReference type="InterPro" id="IPR001765">
    <property type="entry name" value="Carbonic_anhydrase"/>
</dbReference>
<evidence type="ECO:0000313" key="9">
    <source>
        <dbReference type="EMBL" id="RVW62622.1"/>
    </source>
</evidence>
<feature type="compositionally biased region" description="Polar residues" evidence="8">
    <location>
        <begin position="27"/>
        <end position="38"/>
    </location>
</feature>
<proteinExistence type="inferred from homology"/>
<evidence type="ECO:0000256" key="4">
    <source>
        <dbReference type="ARBA" id="ARBA00023239"/>
    </source>
</evidence>
<evidence type="ECO:0000256" key="2">
    <source>
        <dbReference type="ARBA" id="ARBA00012925"/>
    </source>
</evidence>
<comment type="similarity">
    <text evidence="1 7">Belongs to the beta-class carbonic anhydrase family.</text>
</comment>
<comment type="cofactor">
    <cofactor evidence="6">
        <name>Zn(2+)</name>
        <dbReference type="ChEBI" id="CHEBI:29105"/>
    </cofactor>
    <text evidence="6">Binds 1 zinc ion per subunit.</text>
</comment>
<dbReference type="SMART" id="SM00947">
    <property type="entry name" value="Pro_CA"/>
    <property type="match status" value="1"/>
</dbReference>
<name>A0A438FRP2_VITVI</name>
<evidence type="ECO:0000256" key="1">
    <source>
        <dbReference type="ARBA" id="ARBA00006217"/>
    </source>
</evidence>
<comment type="catalytic activity">
    <reaction evidence="5 7">
        <text>hydrogencarbonate + H(+) = CO2 + H2O</text>
        <dbReference type="Rhea" id="RHEA:10748"/>
        <dbReference type="ChEBI" id="CHEBI:15377"/>
        <dbReference type="ChEBI" id="CHEBI:15378"/>
        <dbReference type="ChEBI" id="CHEBI:16526"/>
        <dbReference type="ChEBI" id="CHEBI:17544"/>
        <dbReference type="EC" id="4.2.1.1"/>
    </reaction>
</comment>
<dbReference type="SUPFAM" id="SSF53056">
    <property type="entry name" value="beta-carbonic anhydrase, cab"/>
    <property type="match status" value="1"/>
</dbReference>
<feature type="binding site" evidence="6">
    <location>
        <position position="233"/>
    </location>
    <ligand>
        <name>Zn(2+)</name>
        <dbReference type="ChEBI" id="CHEBI:29105"/>
    </ligand>
</feature>
<evidence type="ECO:0000256" key="6">
    <source>
        <dbReference type="PIRSR" id="PIRSR601765-1"/>
    </source>
</evidence>
<keyword evidence="3 6" id="KW-0862">Zinc</keyword>
<evidence type="ECO:0000256" key="5">
    <source>
        <dbReference type="ARBA" id="ARBA00048348"/>
    </source>
</evidence>
<comment type="caution">
    <text evidence="9">The sequence shown here is derived from an EMBL/GenBank/DDBJ whole genome shotgun (WGS) entry which is preliminary data.</text>
</comment>
<gene>
    <name evidence="9" type="primary">BCA4</name>
    <name evidence="9" type="ORF">CK203_063481</name>
</gene>